<dbReference type="HOGENOM" id="CLU_1848239_0_0_1"/>
<reference evidence="2" key="1">
    <citation type="submission" date="2015-04" db="UniProtKB">
        <authorList>
            <consortium name="EnsemblPlants"/>
        </authorList>
    </citation>
    <scope>IDENTIFICATION</scope>
</reference>
<protein>
    <submittedName>
        <fullName evidence="2">Uncharacterized protein</fullName>
    </submittedName>
</protein>
<dbReference type="Gramene" id="OGLUM09G01150.1">
    <property type="protein sequence ID" value="OGLUM09G01150.1"/>
    <property type="gene ID" value="OGLUM09G01150"/>
</dbReference>
<dbReference type="EnsemblPlants" id="OGLUM09G01150.1">
    <property type="protein sequence ID" value="OGLUM09G01150.1"/>
    <property type="gene ID" value="OGLUM09G01150"/>
</dbReference>
<evidence type="ECO:0000313" key="2">
    <source>
        <dbReference type="EnsemblPlants" id="OGLUM09G01150.1"/>
    </source>
</evidence>
<sequence>MLASMLLVALRRNGRQQPARLEALDQPRRHYRLEFMTREFLAVQGLCLMVVTSALGHNITLPVGRDLRNPPFELMSARINEPLHDPPRLALGGQHKTRHLRRKTRKEEKRPVVYTLEEPEKDENNNSSLPQGNLAGDKA</sequence>
<accession>A0A0E0AZJ4</accession>
<dbReference type="Proteomes" id="UP000026961">
    <property type="component" value="Chromosome 9"/>
</dbReference>
<reference evidence="2" key="2">
    <citation type="submission" date="2018-05" db="EMBL/GenBank/DDBJ databases">
        <title>OgluRS3 (Oryza glumaepatula Reference Sequence Version 3).</title>
        <authorList>
            <person name="Zhang J."/>
            <person name="Kudrna D."/>
            <person name="Lee S."/>
            <person name="Talag J."/>
            <person name="Welchert J."/>
            <person name="Wing R.A."/>
        </authorList>
    </citation>
    <scope>NUCLEOTIDE SEQUENCE [LARGE SCALE GENOMIC DNA]</scope>
</reference>
<proteinExistence type="predicted"/>
<evidence type="ECO:0000256" key="1">
    <source>
        <dbReference type="SAM" id="MobiDB-lite"/>
    </source>
</evidence>
<feature type="region of interest" description="Disordered" evidence="1">
    <location>
        <begin position="79"/>
        <end position="139"/>
    </location>
</feature>
<name>A0A0E0AZJ4_9ORYZ</name>
<feature type="compositionally biased region" description="Basic residues" evidence="1">
    <location>
        <begin position="95"/>
        <end position="104"/>
    </location>
</feature>
<organism evidence="2">
    <name type="scientific">Oryza glumipatula</name>
    <dbReference type="NCBI Taxonomy" id="40148"/>
    <lineage>
        <taxon>Eukaryota</taxon>
        <taxon>Viridiplantae</taxon>
        <taxon>Streptophyta</taxon>
        <taxon>Embryophyta</taxon>
        <taxon>Tracheophyta</taxon>
        <taxon>Spermatophyta</taxon>
        <taxon>Magnoliopsida</taxon>
        <taxon>Liliopsida</taxon>
        <taxon>Poales</taxon>
        <taxon>Poaceae</taxon>
        <taxon>BOP clade</taxon>
        <taxon>Oryzoideae</taxon>
        <taxon>Oryzeae</taxon>
        <taxon>Oryzinae</taxon>
        <taxon>Oryza</taxon>
    </lineage>
</organism>
<dbReference type="AlphaFoldDB" id="A0A0E0AZJ4"/>
<evidence type="ECO:0000313" key="3">
    <source>
        <dbReference type="Proteomes" id="UP000026961"/>
    </source>
</evidence>
<keyword evidence="3" id="KW-1185">Reference proteome</keyword>